<keyword evidence="9" id="KW-1003">Cell membrane</keyword>
<comment type="similarity">
    <text evidence="3 9">Belongs to the CcmC/CycZ/HelC family.</text>
</comment>
<dbReference type="NCBIfam" id="TIGR01191">
    <property type="entry name" value="ccmC"/>
    <property type="match status" value="1"/>
</dbReference>
<organism evidence="11 12">
    <name type="scientific">Candidatus Trichorickettsia mobilis</name>
    <dbReference type="NCBI Taxonomy" id="1346319"/>
    <lineage>
        <taxon>Bacteria</taxon>
        <taxon>Pseudomonadati</taxon>
        <taxon>Pseudomonadota</taxon>
        <taxon>Alphaproteobacteria</taxon>
        <taxon>Rickettsiales</taxon>
        <taxon>Rickettsiaceae</taxon>
        <taxon>Rickettsieae</taxon>
        <taxon>Candidatus Trichorickettsia</taxon>
    </lineage>
</organism>
<evidence type="ECO:0000313" key="11">
    <source>
        <dbReference type="EMBL" id="WPY00930.1"/>
    </source>
</evidence>
<comment type="function">
    <text evidence="1 9">Required for the export of heme to the periplasm for the biogenesis of c-type cytochromes.</text>
</comment>
<feature type="transmembrane region" description="Helical" evidence="9">
    <location>
        <begin position="20"/>
        <end position="39"/>
    </location>
</feature>
<evidence type="ECO:0000256" key="6">
    <source>
        <dbReference type="ARBA" id="ARBA00022748"/>
    </source>
</evidence>
<keyword evidence="7 9" id="KW-1133">Transmembrane helix</keyword>
<dbReference type="InterPro" id="IPR003557">
    <property type="entry name" value="Cyt_c_biogenesis_CcmC"/>
</dbReference>
<dbReference type="PANTHER" id="PTHR30071:SF1">
    <property type="entry name" value="CYTOCHROME B_B6 PROTEIN-RELATED"/>
    <property type="match status" value="1"/>
</dbReference>
<name>A0ABZ0USD5_9RICK</name>
<evidence type="ECO:0000259" key="10">
    <source>
        <dbReference type="Pfam" id="PF01578"/>
    </source>
</evidence>
<keyword evidence="6 9" id="KW-0201">Cytochrome c-type biogenesis</keyword>
<evidence type="ECO:0000313" key="12">
    <source>
        <dbReference type="Proteomes" id="UP001326613"/>
    </source>
</evidence>
<gene>
    <name evidence="9" type="primary">ccmC</name>
    <name evidence="11" type="ORF">Trichorick_00820</name>
</gene>
<evidence type="ECO:0000256" key="5">
    <source>
        <dbReference type="ARBA" id="ARBA00022692"/>
    </source>
</evidence>
<feature type="transmembrane region" description="Helical" evidence="9">
    <location>
        <begin position="197"/>
        <end position="218"/>
    </location>
</feature>
<dbReference type="InterPro" id="IPR002541">
    <property type="entry name" value="Cyt_c_assembly"/>
</dbReference>
<protein>
    <recommendedName>
        <fullName evidence="4 9">Heme exporter protein C</fullName>
    </recommendedName>
    <alternativeName>
        <fullName evidence="9">Cytochrome c-type biogenesis protein</fullName>
    </alternativeName>
</protein>
<feature type="transmembrane region" description="Helical" evidence="9">
    <location>
        <begin position="155"/>
        <end position="177"/>
    </location>
</feature>
<feature type="domain" description="Cytochrome c assembly protein" evidence="10">
    <location>
        <begin position="19"/>
        <end position="179"/>
    </location>
</feature>
<sequence>MLKLLNPYFFSRFTARLVPILLCMLILSLTFGLYQALIVSPADYQQGEMVKMMYIHVPAAWMSLTIYSFIAVCSLINLVWNTKLSYLLAIAAAVPGAAFALITLVTGSLWGKPIWGAWWVWDARLTSMLILLILYLSYLAVVNSGDNISRAEKPAAVIALIGFINVPIVKFSVDIWYSLHQPASVLRLGSPTIHSSMLLPLMLMFISFICYFLLILFIRTQILLNQLKLNRMLR</sequence>
<keyword evidence="9" id="KW-0997">Cell inner membrane</keyword>
<evidence type="ECO:0000256" key="7">
    <source>
        <dbReference type="ARBA" id="ARBA00022989"/>
    </source>
</evidence>
<dbReference type="EMBL" id="CP112932">
    <property type="protein sequence ID" value="WPY00930.1"/>
    <property type="molecule type" value="Genomic_DNA"/>
</dbReference>
<accession>A0ABZ0USD5</accession>
<comment type="subcellular location">
    <subcellularLocation>
        <location evidence="9">Cell inner membrane</location>
    </subcellularLocation>
    <subcellularLocation>
        <location evidence="2">Membrane</location>
        <topology evidence="2">Multi-pass membrane protein</topology>
    </subcellularLocation>
</comment>
<evidence type="ECO:0000256" key="9">
    <source>
        <dbReference type="RuleBase" id="RU364092"/>
    </source>
</evidence>
<evidence type="ECO:0000256" key="1">
    <source>
        <dbReference type="ARBA" id="ARBA00002442"/>
    </source>
</evidence>
<keyword evidence="8 9" id="KW-0472">Membrane</keyword>
<dbReference type="Proteomes" id="UP001326613">
    <property type="component" value="Chromosome"/>
</dbReference>
<evidence type="ECO:0000256" key="3">
    <source>
        <dbReference type="ARBA" id="ARBA00005840"/>
    </source>
</evidence>
<dbReference type="PRINTS" id="PR01386">
    <property type="entry name" value="CCMCBIOGNSIS"/>
</dbReference>
<reference evidence="11 12" key="1">
    <citation type="submission" date="2022-10" db="EMBL/GenBank/DDBJ databases">
        <title>Host association and intracellularity evolved multiple times independently in the Rickettsiales.</title>
        <authorList>
            <person name="Castelli M."/>
            <person name="Nardi T."/>
            <person name="Gammuto L."/>
            <person name="Bellinzona G."/>
            <person name="Sabaneyeva E."/>
            <person name="Potekhin A."/>
            <person name="Serra V."/>
            <person name="Petroni G."/>
            <person name="Sassera D."/>
        </authorList>
    </citation>
    <scope>NUCLEOTIDE SEQUENCE [LARGE SCALE GENOMIC DNA]</scope>
    <source>
        <strain evidence="11 12">Kr 154-4</strain>
    </source>
</reference>
<dbReference type="RefSeq" id="WP_323737753.1">
    <property type="nucleotide sequence ID" value="NZ_CP112932.1"/>
</dbReference>
<feature type="transmembrane region" description="Helical" evidence="9">
    <location>
        <begin position="59"/>
        <end position="80"/>
    </location>
</feature>
<keyword evidence="9" id="KW-0813">Transport</keyword>
<feature type="transmembrane region" description="Helical" evidence="9">
    <location>
        <begin position="123"/>
        <end position="143"/>
    </location>
</feature>
<evidence type="ECO:0000256" key="8">
    <source>
        <dbReference type="ARBA" id="ARBA00023136"/>
    </source>
</evidence>
<proteinExistence type="inferred from homology"/>
<dbReference type="InterPro" id="IPR045062">
    <property type="entry name" value="Cyt_c_biogenesis_CcsA/CcmC"/>
</dbReference>
<evidence type="ECO:0000256" key="2">
    <source>
        <dbReference type="ARBA" id="ARBA00004141"/>
    </source>
</evidence>
<feature type="transmembrane region" description="Helical" evidence="9">
    <location>
        <begin position="87"/>
        <end position="111"/>
    </location>
</feature>
<keyword evidence="5 9" id="KW-0812">Transmembrane</keyword>
<dbReference type="Pfam" id="PF01578">
    <property type="entry name" value="Cytochrom_C_asm"/>
    <property type="match status" value="1"/>
</dbReference>
<keyword evidence="12" id="KW-1185">Reference proteome</keyword>
<dbReference type="PANTHER" id="PTHR30071">
    <property type="entry name" value="HEME EXPORTER PROTEIN C"/>
    <property type="match status" value="1"/>
</dbReference>
<evidence type="ECO:0000256" key="4">
    <source>
        <dbReference type="ARBA" id="ARBA00016463"/>
    </source>
</evidence>